<evidence type="ECO:0000256" key="2">
    <source>
        <dbReference type="SAM" id="Phobius"/>
    </source>
</evidence>
<feature type="region of interest" description="Disordered" evidence="1">
    <location>
        <begin position="1"/>
        <end position="24"/>
    </location>
</feature>
<accession>A0A1R4FJ36</accession>
<feature type="transmembrane region" description="Helical" evidence="2">
    <location>
        <begin position="58"/>
        <end position="75"/>
    </location>
</feature>
<protein>
    <submittedName>
        <fullName evidence="4">Putative type IV peptidase</fullName>
    </submittedName>
</protein>
<feature type="transmembrane region" description="Helical" evidence="2">
    <location>
        <begin position="108"/>
        <end position="129"/>
    </location>
</feature>
<gene>
    <name evidence="4" type="ORF">CZ674_04785</name>
</gene>
<keyword evidence="2" id="KW-0812">Transmembrane</keyword>
<feature type="compositionally biased region" description="Polar residues" evidence="1">
    <location>
        <begin position="1"/>
        <end position="12"/>
    </location>
</feature>
<dbReference type="GO" id="GO:0004190">
    <property type="term" value="F:aspartic-type endopeptidase activity"/>
    <property type="evidence" value="ECO:0007669"/>
    <property type="project" value="InterPro"/>
</dbReference>
<evidence type="ECO:0000313" key="4">
    <source>
        <dbReference type="EMBL" id="SJM55955.1"/>
    </source>
</evidence>
<dbReference type="EMBL" id="FUHU01000025">
    <property type="protein sequence ID" value="SJM55955.1"/>
    <property type="molecule type" value="Genomic_DNA"/>
</dbReference>
<dbReference type="Gene3D" id="1.20.120.1220">
    <property type="match status" value="1"/>
</dbReference>
<dbReference type="Pfam" id="PF01478">
    <property type="entry name" value="Peptidase_A24"/>
    <property type="match status" value="1"/>
</dbReference>
<feature type="compositionally biased region" description="Basic and acidic residues" evidence="1">
    <location>
        <begin position="13"/>
        <end position="24"/>
    </location>
</feature>
<feature type="transmembrane region" description="Helical" evidence="2">
    <location>
        <begin position="81"/>
        <end position="101"/>
    </location>
</feature>
<name>A0A1R4FJ36_9MICO</name>
<sequence>MTTTAEPSLTNSGRRERPPGRANDEDATAAHRLLFAAAAASAGAAAALTAITLQLQPALLLAWLIVPVTIAAAVIDARTGLIPNALTAPLAAGTAAYVLVVAPFDGNLLTAALAGAAVSAILHGALWFTGGYGGGDLKLSIILTAAAATLGLIPAAIAMAAPALLLLPLLLKRRIQRKPDTSTRLGPYLAAGLILAVIAAIAL</sequence>
<dbReference type="GO" id="GO:0016020">
    <property type="term" value="C:membrane"/>
    <property type="evidence" value="ECO:0007669"/>
    <property type="project" value="InterPro"/>
</dbReference>
<proteinExistence type="predicted"/>
<reference evidence="4 5" key="1">
    <citation type="submission" date="2017-02" db="EMBL/GenBank/DDBJ databases">
        <authorList>
            <person name="Peterson S.W."/>
        </authorList>
    </citation>
    <scope>NUCLEOTIDE SEQUENCE [LARGE SCALE GENOMIC DNA]</scope>
    <source>
        <strain evidence="4 5">LMG 22410</strain>
    </source>
</reference>
<dbReference type="RefSeq" id="WP_159456904.1">
    <property type="nucleotide sequence ID" value="NZ_FUHU01000025.1"/>
</dbReference>
<dbReference type="AlphaFoldDB" id="A0A1R4FJ36"/>
<dbReference type="GeneID" id="303172521"/>
<keyword evidence="2" id="KW-1133">Transmembrane helix</keyword>
<evidence type="ECO:0000256" key="1">
    <source>
        <dbReference type="SAM" id="MobiDB-lite"/>
    </source>
</evidence>
<organism evidence="4 5">
    <name type="scientific">Agrococcus casei LMG 22410</name>
    <dbReference type="NCBI Taxonomy" id="1255656"/>
    <lineage>
        <taxon>Bacteria</taxon>
        <taxon>Bacillati</taxon>
        <taxon>Actinomycetota</taxon>
        <taxon>Actinomycetes</taxon>
        <taxon>Micrococcales</taxon>
        <taxon>Microbacteriaceae</taxon>
        <taxon>Agrococcus</taxon>
    </lineage>
</organism>
<dbReference type="InterPro" id="IPR000045">
    <property type="entry name" value="Prepilin_IV_endopep_pep"/>
</dbReference>
<dbReference type="Proteomes" id="UP000195787">
    <property type="component" value="Unassembled WGS sequence"/>
</dbReference>
<evidence type="ECO:0000313" key="5">
    <source>
        <dbReference type="Proteomes" id="UP000195787"/>
    </source>
</evidence>
<feature type="transmembrane region" description="Helical" evidence="2">
    <location>
        <begin position="141"/>
        <end position="171"/>
    </location>
</feature>
<feature type="transmembrane region" description="Helical" evidence="2">
    <location>
        <begin position="33"/>
        <end position="51"/>
    </location>
</feature>
<keyword evidence="2" id="KW-0472">Membrane</keyword>
<feature type="transmembrane region" description="Helical" evidence="2">
    <location>
        <begin position="183"/>
        <end position="202"/>
    </location>
</feature>
<feature type="domain" description="Prepilin type IV endopeptidase peptidase" evidence="3">
    <location>
        <begin position="64"/>
        <end position="160"/>
    </location>
</feature>
<keyword evidence="5" id="KW-1185">Reference proteome</keyword>
<evidence type="ECO:0000259" key="3">
    <source>
        <dbReference type="Pfam" id="PF01478"/>
    </source>
</evidence>